<reference evidence="1" key="1">
    <citation type="submission" date="2023-07" db="EMBL/GenBank/DDBJ databases">
        <authorList>
            <consortium name="CYATHOMIX"/>
        </authorList>
    </citation>
    <scope>NUCLEOTIDE SEQUENCE</scope>
    <source>
        <strain evidence="1">N/A</strain>
    </source>
</reference>
<dbReference type="AlphaFoldDB" id="A0AA36DUH9"/>
<protein>
    <submittedName>
        <fullName evidence="1">Uncharacterized protein</fullName>
    </submittedName>
</protein>
<comment type="caution">
    <text evidence="1">The sequence shown here is derived from an EMBL/GenBank/DDBJ whole genome shotgun (WGS) entry which is preliminary data.</text>
</comment>
<keyword evidence="2" id="KW-1185">Reference proteome</keyword>
<organism evidence="1 2">
    <name type="scientific">Cylicocyclus nassatus</name>
    <name type="common">Nematode worm</name>
    <dbReference type="NCBI Taxonomy" id="53992"/>
    <lineage>
        <taxon>Eukaryota</taxon>
        <taxon>Metazoa</taxon>
        <taxon>Ecdysozoa</taxon>
        <taxon>Nematoda</taxon>
        <taxon>Chromadorea</taxon>
        <taxon>Rhabditida</taxon>
        <taxon>Rhabditina</taxon>
        <taxon>Rhabditomorpha</taxon>
        <taxon>Strongyloidea</taxon>
        <taxon>Strongylidae</taxon>
        <taxon>Cylicocyclus</taxon>
    </lineage>
</organism>
<name>A0AA36DUH9_CYLNA</name>
<accession>A0AA36DUH9</accession>
<proteinExistence type="predicted"/>
<gene>
    <name evidence="1" type="ORF">CYNAS_LOCUS4984</name>
</gene>
<evidence type="ECO:0000313" key="1">
    <source>
        <dbReference type="EMBL" id="CAJ0593001.1"/>
    </source>
</evidence>
<evidence type="ECO:0000313" key="2">
    <source>
        <dbReference type="Proteomes" id="UP001176961"/>
    </source>
</evidence>
<sequence length="172" mass="19575">MSMLGAHKAQITKAAKTLRKKIADFDEAILEPVDITTKAEVTLVPWDQYNYPIELELWTRETITTVPRTNTQNDSDIVDYEDRVEVDVLIGIDNYWRVVDLHKNEKLPSGLTLSHTRFRPVLSGLKYPVVYNNLLASKTLFTDNEPISDHLVRSLLGLDTVAIEEHENAEDA</sequence>
<dbReference type="Proteomes" id="UP001176961">
    <property type="component" value="Unassembled WGS sequence"/>
</dbReference>
<dbReference type="EMBL" id="CATQJL010000112">
    <property type="protein sequence ID" value="CAJ0593001.1"/>
    <property type="molecule type" value="Genomic_DNA"/>
</dbReference>